<feature type="compositionally biased region" description="Basic and acidic residues" evidence="1">
    <location>
        <begin position="767"/>
        <end position="777"/>
    </location>
</feature>
<proteinExistence type="predicted"/>
<evidence type="ECO:0000313" key="2">
    <source>
        <dbReference type="EMBL" id="KAK7473201.1"/>
    </source>
</evidence>
<protein>
    <submittedName>
        <fullName evidence="2">Uncharacterized protein</fullName>
    </submittedName>
</protein>
<feature type="compositionally biased region" description="Basic and acidic residues" evidence="1">
    <location>
        <begin position="395"/>
        <end position="431"/>
    </location>
</feature>
<feature type="compositionally biased region" description="Polar residues" evidence="1">
    <location>
        <begin position="706"/>
        <end position="719"/>
    </location>
</feature>
<feature type="compositionally biased region" description="Low complexity" evidence="1">
    <location>
        <begin position="548"/>
        <end position="560"/>
    </location>
</feature>
<feature type="compositionally biased region" description="Polar residues" evidence="1">
    <location>
        <begin position="561"/>
        <end position="586"/>
    </location>
</feature>
<feature type="compositionally biased region" description="Basic residues" evidence="1">
    <location>
        <begin position="977"/>
        <end position="989"/>
    </location>
</feature>
<feature type="compositionally biased region" description="Basic and acidic residues" evidence="1">
    <location>
        <begin position="327"/>
        <end position="388"/>
    </location>
</feature>
<dbReference type="EMBL" id="JBANRG010000001">
    <property type="protein sequence ID" value="KAK7473201.1"/>
    <property type="molecule type" value="Genomic_DNA"/>
</dbReference>
<evidence type="ECO:0000256" key="1">
    <source>
        <dbReference type="SAM" id="MobiDB-lite"/>
    </source>
</evidence>
<sequence>MSSIVPPQASPLQGFSFSTIGKPPELLKRISSAPDSSAQHESRSPSPPIQVKDNSQSRTSNSRFLQALTQGATPEIQMQDSTPARRAQIDIFGRRMDSARTTPSQPRSAQVVQSSISAPSSSSISSTVHIQSEDPVPAQNEAGPSSSALNDELMYPSVDQASDIAPYTSAYSEMRDIHARLLQLQSSVDAATTSSGNELSTALDKSRDAYTLAETSLSSTREASKALQASLVASQGAFESATQAHQLVQDAIKVFGKKEEQWKKVCFDMKIDLLKLGECIAKQENREFEKFEQQKQREKEEKERQAREKEEKEKAEKIHQLQEMIEDLQRKKKEIEGSTREELEREKQRLAEEQEQKRLEEIQKQAEEEKRRQSAAERQRRAMEEERKRKAAALETERKRLAEEEEQRRRAEQTLREQVIRRKAEQAEIRRKSASAEQEGRKVTPPNPEIQPPPPTSSTPLSSSRAAKSTAPVSVPPEPVSAQPVRLSPTLPPKPNFTAPSDPISSLDSTKGQPKKKGKQKATKGTSGEVRLGPSSTSPELHSDHIRAAASAPGPSESGSVRTAASGPQRSHVQIVGNSPTSQRSPVTADLANNLPNEILKPSPSSVDTSRPVKKETNATVSLKVKKEQVDEDRRILQHAGPASSVSQQINPPTSPPRVVALPLAINASSQSTAQAQVSRPIPVAPVSTTADANSSTLPQKRKRPVNTNQSQPDPSSEPTKVPKRNQPRRTPTKATSESTSILPASEPPQIPSTPIAAAPTSSDAYNSHDEHSDPLRHSPMGPDMLATGGWNNTDNTDNNPVINNEPPRRLVPSARNTRGGGRAPNHGTRTYDHYSPPSPGGYRSPRTPERSRSRSPYWQRRSHSPPYESDRYHSPEPRYNRWERRSPSPPPRPYSPRERNSYIPSKRVHEAEPDPYPNRRLYHERSPSPYLHQQNGGLEARLSGAGERRSSERPALLRRLRNSNEPSDPPPFRGRGNGRGRGRGHGHGHVPGNRGGGRLARRIQSESSSSNNLFDRLQADAGDPY</sequence>
<name>A0ABR1K6P2_9AGAR</name>
<comment type="caution">
    <text evidence="2">The sequence shown here is derived from an EMBL/GenBank/DDBJ whole genome shotgun (WGS) entry which is preliminary data.</text>
</comment>
<feature type="compositionally biased region" description="Basic and acidic residues" evidence="1">
    <location>
        <begin position="625"/>
        <end position="636"/>
    </location>
</feature>
<feature type="compositionally biased region" description="Basic residues" evidence="1">
    <location>
        <begin position="722"/>
        <end position="732"/>
    </location>
</feature>
<feature type="compositionally biased region" description="Polar residues" evidence="1">
    <location>
        <begin position="52"/>
        <end position="82"/>
    </location>
</feature>
<organism evidence="2 3">
    <name type="scientific">Marasmiellus scandens</name>
    <dbReference type="NCBI Taxonomy" id="2682957"/>
    <lineage>
        <taxon>Eukaryota</taxon>
        <taxon>Fungi</taxon>
        <taxon>Dikarya</taxon>
        <taxon>Basidiomycota</taxon>
        <taxon>Agaricomycotina</taxon>
        <taxon>Agaricomycetes</taxon>
        <taxon>Agaricomycetidae</taxon>
        <taxon>Agaricales</taxon>
        <taxon>Marasmiineae</taxon>
        <taxon>Omphalotaceae</taxon>
        <taxon>Marasmiellus</taxon>
    </lineage>
</organism>
<feature type="compositionally biased region" description="Polar residues" evidence="1">
    <location>
        <begin position="733"/>
        <end position="743"/>
    </location>
</feature>
<feature type="compositionally biased region" description="Basic residues" evidence="1">
    <location>
        <begin position="513"/>
        <end position="522"/>
    </location>
</feature>
<feature type="region of interest" description="Disordered" evidence="1">
    <location>
        <begin position="1"/>
        <end position="150"/>
    </location>
</feature>
<accession>A0ABR1K6P2</accession>
<feature type="compositionally biased region" description="Polar residues" evidence="1">
    <location>
        <begin position="687"/>
        <end position="699"/>
    </location>
</feature>
<feature type="region of interest" description="Disordered" evidence="1">
    <location>
        <begin position="289"/>
        <end position="1026"/>
    </location>
</feature>
<feature type="compositionally biased region" description="Polar residues" evidence="1">
    <location>
        <begin position="1"/>
        <end position="19"/>
    </location>
</feature>
<gene>
    <name evidence="2" type="ORF">VKT23_001299</name>
</gene>
<dbReference type="Proteomes" id="UP001498398">
    <property type="component" value="Unassembled WGS sequence"/>
</dbReference>
<evidence type="ECO:0000313" key="3">
    <source>
        <dbReference type="Proteomes" id="UP001498398"/>
    </source>
</evidence>
<feature type="compositionally biased region" description="Low complexity" evidence="1">
    <location>
        <begin position="108"/>
        <end position="130"/>
    </location>
</feature>
<feature type="compositionally biased region" description="Low complexity" evidence="1">
    <location>
        <begin position="668"/>
        <end position="677"/>
    </location>
</feature>
<feature type="compositionally biased region" description="Basic and acidic residues" evidence="1">
    <location>
        <begin position="869"/>
        <end position="887"/>
    </location>
</feature>
<keyword evidence="3" id="KW-1185">Reference proteome</keyword>
<reference evidence="2 3" key="1">
    <citation type="submission" date="2024-01" db="EMBL/GenBank/DDBJ databases">
        <title>A draft genome for the cacao thread blight pathogen Marasmiellus scandens.</title>
        <authorList>
            <person name="Baruah I.K."/>
            <person name="Leung J."/>
            <person name="Bukari Y."/>
            <person name="Amoako-Attah I."/>
            <person name="Meinhardt L.W."/>
            <person name="Bailey B.A."/>
            <person name="Cohen S.P."/>
        </authorList>
    </citation>
    <scope>NUCLEOTIDE SEQUENCE [LARGE SCALE GENOMIC DNA]</scope>
    <source>
        <strain evidence="2 3">GH-19</strain>
    </source>
</reference>
<feature type="compositionally biased region" description="Basic and acidic residues" evidence="1">
    <location>
        <begin position="289"/>
        <end position="320"/>
    </location>
</feature>
<feature type="compositionally biased region" description="Pro residues" evidence="1">
    <location>
        <begin position="445"/>
        <end position="457"/>
    </location>
</feature>